<dbReference type="InterPro" id="IPR050953">
    <property type="entry name" value="N4_N6_ade-DNA_methylase"/>
</dbReference>
<evidence type="ECO:0000256" key="1">
    <source>
        <dbReference type="ARBA" id="ARBA00006594"/>
    </source>
</evidence>
<dbReference type="PANTHER" id="PTHR33841">
    <property type="entry name" value="DNA METHYLTRANSFERASE YEEA-RELATED"/>
    <property type="match status" value="1"/>
</dbReference>
<dbReference type="GO" id="GO:0003676">
    <property type="term" value="F:nucleic acid binding"/>
    <property type="evidence" value="ECO:0007669"/>
    <property type="project" value="InterPro"/>
</dbReference>
<dbReference type="InterPro" id="IPR002052">
    <property type="entry name" value="DNA_methylase_N6_adenine_CS"/>
</dbReference>
<evidence type="ECO:0000256" key="4">
    <source>
        <dbReference type="ARBA" id="ARBA00022679"/>
    </source>
</evidence>
<dbReference type="Gene3D" id="3.40.50.150">
    <property type="entry name" value="Vaccinia Virus protein VP39"/>
    <property type="match status" value="1"/>
</dbReference>
<comment type="catalytic activity">
    <reaction evidence="6">
        <text>a 2'-deoxyadenosine in DNA + S-adenosyl-L-methionine = an N(6)-methyl-2'-deoxyadenosine in DNA + S-adenosyl-L-homocysteine + H(+)</text>
        <dbReference type="Rhea" id="RHEA:15197"/>
        <dbReference type="Rhea" id="RHEA-COMP:12418"/>
        <dbReference type="Rhea" id="RHEA-COMP:12419"/>
        <dbReference type="ChEBI" id="CHEBI:15378"/>
        <dbReference type="ChEBI" id="CHEBI:57856"/>
        <dbReference type="ChEBI" id="CHEBI:59789"/>
        <dbReference type="ChEBI" id="CHEBI:90615"/>
        <dbReference type="ChEBI" id="CHEBI:90616"/>
        <dbReference type="EC" id="2.1.1.72"/>
    </reaction>
</comment>
<dbReference type="EMBL" id="SOHQ01000044">
    <property type="protein sequence ID" value="TFD75316.1"/>
    <property type="molecule type" value="Genomic_DNA"/>
</dbReference>
<dbReference type="InterPro" id="IPR029063">
    <property type="entry name" value="SAM-dependent_MTases_sf"/>
</dbReference>
<dbReference type="OrthoDB" id="32195at2"/>
<dbReference type="EC" id="2.1.1.72" evidence="2"/>
<dbReference type="GO" id="GO:0032259">
    <property type="term" value="P:methylation"/>
    <property type="evidence" value="ECO:0007669"/>
    <property type="project" value="UniProtKB-KW"/>
</dbReference>
<evidence type="ECO:0000259" key="8">
    <source>
        <dbReference type="Pfam" id="PF22837"/>
    </source>
</evidence>
<dbReference type="Pfam" id="PF07669">
    <property type="entry name" value="Eco57I"/>
    <property type="match status" value="1"/>
</dbReference>
<feature type="domain" description="Type II methyltransferase M.Eco57I C-terminal" evidence="8">
    <location>
        <begin position="260"/>
        <end position="522"/>
    </location>
</feature>
<dbReference type="InterPro" id="IPR011639">
    <property type="entry name" value="MethylTrfase_TaqI-like_dom"/>
</dbReference>
<keyword evidence="5" id="KW-0949">S-adenosyl-L-methionine</keyword>
<comment type="caution">
    <text evidence="9">The sequence shown here is derived from an EMBL/GenBank/DDBJ whole genome shotgun (WGS) entry which is preliminary data.</text>
</comment>
<name>A0A4Y8KIG5_9MICO</name>
<evidence type="ECO:0000256" key="3">
    <source>
        <dbReference type="ARBA" id="ARBA00022603"/>
    </source>
</evidence>
<dbReference type="SUPFAM" id="SSF53335">
    <property type="entry name" value="S-adenosyl-L-methionine-dependent methyltransferases"/>
    <property type="match status" value="1"/>
</dbReference>
<reference evidence="9 10" key="1">
    <citation type="submission" date="2019-03" db="EMBL/GenBank/DDBJ databases">
        <title>Genomics of glacier-inhabiting Cryobacterium strains.</title>
        <authorList>
            <person name="Liu Q."/>
            <person name="Xin Y.-H."/>
        </authorList>
    </citation>
    <scope>NUCLEOTIDE SEQUENCE [LARGE SCALE GENOMIC DNA]</scope>
    <source>
        <strain evidence="9 10">CGMCC 1.4292</strain>
    </source>
</reference>
<keyword evidence="10" id="KW-1185">Reference proteome</keyword>
<sequence length="554" mass="60756">MTLAPFHPSDTPELRKARGAFFTPQPIVAFLADWAIRDATDSVFEPSAGDAEFLVESVRRLRNLSDDPAFEPTVHGVEIHKHSAQVGRGRVREAGGRPRIHVNDFFMIDSARKYAAVIGNPPYVRYQDWSGVARLRSREAALRSGVSLTGLASSWAAFVIQGSSILRDGGRLGLVLPAELLSVNYAAPVRQFLFDHFRSLEIVLFEEQIFPEAEADVVLLLADGYNQGPTDHATIRQAKNAAGLAELELGMQWAPVDPAGKWTGAGLVSPAATMPLARLTAENFFTDLESWGDTTLGMVTGNNRYFALSAARIKELGIHRNELLRLSPPGSSHLRGLVLSDDMLTRLAREGKATRLFYPAAQPSAEAQAYIDAGHAAGVDQAYKCQVRKTWYRVPLVAPADLLLTCMNADTPRLTTNLAGVRHLNSIHGVYLNDDVRELGWELLPLASLNSITLLNAEMVGRAYGGGILKLEPKEADRWMMPSPELVSSRADALRAIRDKVARKLQGGQLLDAVELVDHALLLDAGHLTTEEINHVRVAHTELTRRRTTRGKRG</sequence>
<evidence type="ECO:0000256" key="6">
    <source>
        <dbReference type="ARBA" id="ARBA00047942"/>
    </source>
</evidence>
<proteinExistence type="inferred from homology"/>
<dbReference type="GO" id="GO:0009007">
    <property type="term" value="F:site-specific DNA-methyltransferase (adenine-specific) activity"/>
    <property type="evidence" value="ECO:0007669"/>
    <property type="project" value="UniProtKB-EC"/>
</dbReference>
<gene>
    <name evidence="9" type="ORF">E3T53_16045</name>
</gene>
<dbReference type="PRINTS" id="PR00507">
    <property type="entry name" value="N12N6MTFRASE"/>
</dbReference>
<accession>A0A4Y8KIG5</accession>
<comment type="similarity">
    <text evidence="1">Belongs to the N(4)/N(6)-methyltransferase family.</text>
</comment>
<evidence type="ECO:0000256" key="5">
    <source>
        <dbReference type="ARBA" id="ARBA00022691"/>
    </source>
</evidence>
<evidence type="ECO:0000256" key="2">
    <source>
        <dbReference type="ARBA" id="ARBA00011900"/>
    </source>
</evidence>
<dbReference type="AlphaFoldDB" id="A0A4Y8KIG5"/>
<dbReference type="GO" id="GO:0006304">
    <property type="term" value="P:DNA modification"/>
    <property type="evidence" value="ECO:0007669"/>
    <property type="project" value="InterPro"/>
</dbReference>
<evidence type="ECO:0000313" key="9">
    <source>
        <dbReference type="EMBL" id="TFD75316.1"/>
    </source>
</evidence>
<dbReference type="PANTHER" id="PTHR33841:SF5">
    <property type="entry name" value="DNA METHYLASE (MODIFICATION METHYLASE) (METHYLTRANSFERASE)-RELATED"/>
    <property type="match status" value="1"/>
</dbReference>
<dbReference type="PROSITE" id="PS00092">
    <property type="entry name" value="N6_MTASE"/>
    <property type="match status" value="1"/>
</dbReference>
<organism evidence="9 10">
    <name type="scientific">Cryobacterium psychrophilum</name>
    <dbReference type="NCBI Taxonomy" id="41988"/>
    <lineage>
        <taxon>Bacteria</taxon>
        <taxon>Bacillati</taxon>
        <taxon>Actinomycetota</taxon>
        <taxon>Actinomycetes</taxon>
        <taxon>Micrococcales</taxon>
        <taxon>Microbacteriaceae</taxon>
        <taxon>Cryobacterium</taxon>
    </lineage>
</organism>
<keyword evidence="3 9" id="KW-0489">Methyltransferase</keyword>
<evidence type="ECO:0000259" key="7">
    <source>
        <dbReference type="Pfam" id="PF07669"/>
    </source>
</evidence>
<dbReference type="Pfam" id="PF22837">
    <property type="entry name" value="M_Eco57I_C"/>
    <property type="match status" value="1"/>
</dbReference>
<feature type="domain" description="Type II methyltransferase M.TaqI-like" evidence="7">
    <location>
        <begin position="103"/>
        <end position="210"/>
    </location>
</feature>
<dbReference type="Proteomes" id="UP000298218">
    <property type="component" value="Unassembled WGS sequence"/>
</dbReference>
<dbReference type="InterPro" id="IPR054520">
    <property type="entry name" value="M_Eco57I_C"/>
</dbReference>
<dbReference type="RefSeq" id="WP_134175673.1">
    <property type="nucleotide sequence ID" value="NZ_SODI01000002.1"/>
</dbReference>
<keyword evidence="4 9" id="KW-0808">Transferase</keyword>
<evidence type="ECO:0000313" key="10">
    <source>
        <dbReference type="Proteomes" id="UP000298218"/>
    </source>
</evidence>
<protein>
    <recommendedName>
        <fullName evidence="2">site-specific DNA-methyltransferase (adenine-specific)</fullName>
        <ecNumber evidence="2">2.1.1.72</ecNumber>
    </recommendedName>
</protein>